<name>A0A1X6ZJA0_9RHOB</name>
<evidence type="ECO:0000256" key="1">
    <source>
        <dbReference type="ARBA" id="ARBA00023015"/>
    </source>
</evidence>
<dbReference type="AlphaFoldDB" id="A0A1X6ZJA0"/>
<dbReference type="Proteomes" id="UP000193778">
    <property type="component" value="Unassembled WGS sequence"/>
</dbReference>
<dbReference type="GO" id="GO:0003700">
    <property type="term" value="F:DNA-binding transcription factor activity"/>
    <property type="evidence" value="ECO:0007669"/>
    <property type="project" value="InterPro"/>
</dbReference>
<gene>
    <name evidence="5" type="primary">rhaR</name>
    <name evidence="5" type="ORF">RUM8411_02533</name>
</gene>
<dbReference type="InterPro" id="IPR050204">
    <property type="entry name" value="AraC_XylS_family_regulators"/>
</dbReference>
<accession>A0A1X6ZJA0</accession>
<dbReference type="SMART" id="SM00342">
    <property type="entry name" value="HTH_ARAC"/>
    <property type="match status" value="1"/>
</dbReference>
<dbReference type="PRINTS" id="PR00032">
    <property type="entry name" value="HTHARAC"/>
</dbReference>
<dbReference type="SUPFAM" id="SSF46689">
    <property type="entry name" value="Homeodomain-like"/>
    <property type="match status" value="2"/>
</dbReference>
<dbReference type="Pfam" id="PF12833">
    <property type="entry name" value="HTH_18"/>
    <property type="match status" value="1"/>
</dbReference>
<sequence length="306" mass="33156">MSYDHIFDQLDIRTEPFAICEIHGTCHVALKPDAAVTLHYILCGEGQITMRGQAPIRITKGSLVLIPSLNSHEVLNDGATVVPGPSCKPAALNLAQVLKSVPDESVGSASRLIALCAHVNIGLMGATDVVNLIREPLVKRAEPGSDLMVLVDTLLHEVCNPSIGSRALIRVLLMQAVIVMMRKRMTEQGGPLDWMAALRDPMLWKALNAMLNDPGKPYSVETLADIAGMSRAAFAKRFSEAYGAGPMELLRNLRVRKAGDLLRNTDLPMKRVAESVGFSSRSAFSRAFEATSGQSPSAFRKAVRML</sequence>
<dbReference type="InterPro" id="IPR009057">
    <property type="entry name" value="Homeodomain-like_sf"/>
</dbReference>
<dbReference type="PROSITE" id="PS01124">
    <property type="entry name" value="HTH_ARAC_FAMILY_2"/>
    <property type="match status" value="1"/>
</dbReference>
<dbReference type="PANTHER" id="PTHR46796">
    <property type="entry name" value="HTH-TYPE TRANSCRIPTIONAL ACTIVATOR RHAS-RELATED"/>
    <property type="match status" value="1"/>
</dbReference>
<dbReference type="OrthoDB" id="9802263at2"/>
<dbReference type="InterPro" id="IPR032783">
    <property type="entry name" value="AraC_lig"/>
</dbReference>
<protein>
    <submittedName>
        <fullName evidence="5">HTH-type transcriptional activator RhaR</fullName>
    </submittedName>
</protein>
<keyword evidence="1" id="KW-0805">Transcription regulation</keyword>
<evidence type="ECO:0000313" key="5">
    <source>
        <dbReference type="EMBL" id="SLN52878.1"/>
    </source>
</evidence>
<dbReference type="PANTHER" id="PTHR46796:SF7">
    <property type="entry name" value="ARAC FAMILY TRANSCRIPTIONAL REGULATOR"/>
    <property type="match status" value="1"/>
</dbReference>
<dbReference type="GO" id="GO:0043565">
    <property type="term" value="F:sequence-specific DNA binding"/>
    <property type="evidence" value="ECO:0007669"/>
    <property type="project" value="InterPro"/>
</dbReference>
<evidence type="ECO:0000256" key="3">
    <source>
        <dbReference type="ARBA" id="ARBA00023163"/>
    </source>
</evidence>
<keyword evidence="3" id="KW-0804">Transcription</keyword>
<dbReference type="InterPro" id="IPR018060">
    <property type="entry name" value="HTH_AraC"/>
</dbReference>
<evidence type="ECO:0000313" key="6">
    <source>
        <dbReference type="Proteomes" id="UP000193778"/>
    </source>
</evidence>
<dbReference type="EMBL" id="FWFP01000007">
    <property type="protein sequence ID" value="SLN52878.1"/>
    <property type="molecule type" value="Genomic_DNA"/>
</dbReference>
<keyword evidence="6" id="KW-1185">Reference proteome</keyword>
<proteinExistence type="predicted"/>
<keyword evidence="2" id="KW-0238">DNA-binding</keyword>
<dbReference type="Gene3D" id="1.10.10.60">
    <property type="entry name" value="Homeodomain-like"/>
    <property type="match status" value="1"/>
</dbReference>
<dbReference type="InterPro" id="IPR020449">
    <property type="entry name" value="Tscrpt_reg_AraC-type_HTH"/>
</dbReference>
<reference evidence="6" key="1">
    <citation type="submission" date="2017-03" db="EMBL/GenBank/DDBJ databases">
        <authorList>
            <person name="Rodrigo-Torres L."/>
            <person name="Arahal R.D."/>
            <person name="Lucena T."/>
        </authorList>
    </citation>
    <scope>NUCLEOTIDE SEQUENCE [LARGE SCALE GENOMIC DNA]</scope>
    <source>
        <strain evidence="6">CECT 8411</strain>
    </source>
</reference>
<organism evidence="5 6">
    <name type="scientific">Ruegeria meonggei</name>
    <dbReference type="NCBI Taxonomy" id="1446476"/>
    <lineage>
        <taxon>Bacteria</taxon>
        <taxon>Pseudomonadati</taxon>
        <taxon>Pseudomonadota</taxon>
        <taxon>Alphaproteobacteria</taxon>
        <taxon>Rhodobacterales</taxon>
        <taxon>Roseobacteraceae</taxon>
        <taxon>Ruegeria</taxon>
    </lineage>
</organism>
<dbReference type="Pfam" id="PF12852">
    <property type="entry name" value="Cupin_6"/>
    <property type="match status" value="1"/>
</dbReference>
<dbReference type="RefSeq" id="WP_085823061.1">
    <property type="nucleotide sequence ID" value="NZ_FWFP01000007.1"/>
</dbReference>
<feature type="domain" description="HTH araC/xylS-type" evidence="4">
    <location>
        <begin position="204"/>
        <end position="302"/>
    </location>
</feature>
<evidence type="ECO:0000259" key="4">
    <source>
        <dbReference type="PROSITE" id="PS01124"/>
    </source>
</evidence>
<evidence type="ECO:0000256" key="2">
    <source>
        <dbReference type="ARBA" id="ARBA00023125"/>
    </source>
</evidence>